<dbReference type="PANTHER" id="PTHR43808:SF31">
    <property type="entry name" value="N-ACETYL-L-CITRULLINE DEACETYLASE"/>
    <property type="match status" value="1"/>
</dbReference>
<dbReference type="InterPro" id="IPR002933">
    <property type="entry name" value="Peptidase_M20"/>
</dbReference>
<name>A0ABU2HZE5_9RHOB</name>
<dbReference type="Proteomes" id="UP001269144">
    <property type="component" value="Unassembled WGS sequence"/>
</dbReference>
<dbReference type="InterPro" id="IPR036264">
    <property type="entry name" value="Bact_exopeptidase_dim_dom"/>
</dbReference>
<dbReference type="InterPro" id="IPR011650">
    <property type="entry name" value="Peptidase_M20_dimer"/>
</dbReference>
<dbReference type="GO" id="GO:0008777">
    <property type="term" value="F:acetylornithine deacetylase activity"/>
    <property type="evidence" value="ECO:0007669"/>
    <property type="project" value="UniProtKB-EC"/>
</dbReference>
<dbReference type="EC" id="3.5.1.16" evidence="11"/>
<comment type="caution">
    <text evidence="11">The sequence shown here is derived from an EMBL/GenBank/DDBJ whole genome shotgun (WGS) entry which is preliminary data.</text>
</comment>
<keyword evidence="7 11" id="KW-0378">Hydrolase</keyword>
<reference evidence="12" key="1">
    <citation type="submission" date="2023-07" db="EMBL/GenBank/DDBJ databases">
        <title>Paracoccus sp. MBLB3053 whole genome sequence.</title>
        <authorList>
            <person name="Hwang C.Y."/>
            <person name="Cho E.-S."/>
            <person name="Seo M.-J."/>
        </authorList>
    </citation>
    <scope>NUCLEOTIDE SEQUENCE [LARGE SCALE GENOMIC DNA]</scope>
    <source>
        <strain evidence="12">MBLB3053</strain>
    </source>
</reference>
<dbReference type="Gene3D" id="3.30.70.360">
    <property type="match status" value="1"/>
</dbReference>
<protein>
    <submittedName>
        <fullName evidence="11">Acetylornithine deacetylase</fullName>
        <ecNumber evidence="11">3.5.1.16</ecNumber>
    </submittedName>
</protein>
<evidence type="ECO:0000256" key="6">
    <source>
        <dbReference type="ARBA" id="ARBA00022723"/>
    </source>
</evidence>
<keyword evidence="4" id="KW-0055">Arginine biosynthesis</keyword>
<dbReference type="Pfam" id="PF01546">
    <property type="entry name" value="Peptidase_M20"/>
    <property type="match status" value="1"/>
</dbReference>
<evidence type="ECO:0000256" key="8">
    <source>
        <dbReference type="ARBA" id="ARBA00022833"/>
    </source>
</evidence>
<dbReference type="Pfam" id="PF07687">
    <property type="entry name" value="M20_dimer"/>
    <property type="match status" value="1"/>
</dbReference>
<keyword evidence="3" id="KW-0963">Cytoplasm</keyword>
<accession>A0ABU2HZE5</accession>
<proteinExistence type="inferred from homology"/>
<evidence type="ECO:0000256" key="5">
    <source>
        <dbReference type="ARBA" id="ARBA00022605"/>
    </source>
</evidence>
<evidence type="ECO:0000259" key="10">
    <source>
        <dbReference type="Pfam" id="PF07687"/>
    </source>
</evidence>
<dbReference type="CDD" id="cd03894">
    <property type="entry name" value="M20_ArgE"/>
    <property type="match status" value="1"/>
</dbReference>
<evidence type="ECO:0000256" key="3">
    <source>
        <dbReference type="ARBA" id="ARBA00022490"/>
    </source>
</evidence>
<dbReference type="SUPFAM" id="SSF55031">
    <property type="entry name" value="Bacterial exopeptidase dimerisation domain"/>
    <property type="match status" value="1"/>
</dbReference>
<dbReference type="NCBIfam" id="NF005710">
    <property type="entry name" value="PRK07522.1"/>
    <property type="match status" value="1"/>
</dbReference>
<dbReference type="SUPFAM" id="SSF53187">
    <property type="entry name" value="Zn-dependent exopeptidases"/>
    <property type="match status" value="1"/>
</dbReference>
<keyword evidence="5" id="KW-0028">Amino-acid biosynthesis</keyword>
<evidence type="ECO:0000256" key="7">
    <source>
        <dbReference type="ARBA" id="ARBA00022801"/>
    </source>
</evidence>
<evidence type="ECO:0000313" key="12">
    <source>
        <dbReference type="Proteomes" id="UP001269144"/>
    </source>
</evidence>
<gene>
    <name evidence="11" type="primary">argE</name>
    <name evidence="11" type="ORF">RGQ15_20460</name>
</gene>
<evidence type="ECO:0000256" key="2">
    <source>
        <dbReference type="ARBA" id="ARBA00005691"/>
    </source>
</evidence>
<comment type="cofactor">
    <cofactor evidence="1">
        <name>Zn(2+)</name>
        <dbReference type="ChEBI" id="CHEBI:29105"/>
    </cofactor>
</comment>
<keyword evidence="6" id="KW-0479">Metal-binding</keyword>
<dbReference type="EMBL" id="JAVQLW010000005">
    <property type="protein sequence ID" value="MDS9469925.1"/>
    <property type="molecule type" value="Genomic_DNA"/>
</dbReference>
<evidence type="ECO:0000256" key="4">
    <source>
        <dbReference type="ARBA" id="ARBA00022571"/>
    </source>
</evidence>
<evidence type="ECO:0000256" key="9">
    <source>
        <dbReference type="ARBA" id="ARBA00023285"/>
    </source>
</evidence>
<evidence type="ECO:0000313" key="11">
    <source>
        <dbReference type="EMBL" id="MDS9469925.1"/>
    </source>
</evidence>
<keyword evidence="12" id="KW-1185">Reference proteome</keyword>
<dbReference type="InterPro" id="IPR050072">
    <property type="entry name" value="Peptidase_M20A"/>
</dbReference>
<dbReference type="Gene3D" id="3.40.630.10">
    <property type="entry name" value="Zn peptidases"/>
    <property type="match status" value="1"/>
</dbReference>
<comment type="similarity">
    <text evidence="2">Belongs to the peptidase M20A family. ArgE subfamily.</text>
</comment>
<dbReference type="InterPro" id="IPR001261">
    <property type="entry name" value="ArgE/DapE_CS"/>
</dbReference>
<sequence>MTPEAILADLVACPDLPGRSNATIAETVQRHLRRMGVEPVVLQGPEGDRVNILATIGPRDVPGVVLSGHMDVVATDGQVWASDPFCLTARDGRLYGRGTTDMKGFLACMLAMVPEFQAAGLRQPIHLAFSYDEEIGCRGVGHMIAAMPGLIAPPLACIVGEPSAMRPVLSHKGKRATSLVLTGRAAHSSRPEAGLNANYAGAEMLLAIRDLNARLAEDGPFDDRFSPPHSTVVAGVVRGGTAVNIIPERCEIAFEVRAIPADDPAAITAKVIRRAQDLVPNRALAVSHSELSAYPALPPSECAELADLLARLTGNIPLQSVSYGTEAGLFQAAGIPAIICGPGEIDRAHRPDEFITPGELAECCAMLRGLAQHLSSA</sequence>
<keyword evidence="9" id="KW-0170">Cobalt</keyword>
<dbReference type="PANTHER" id="PTHR43808">
    <property type="entry name" value="ACETYLORNITHINE DEACETYLASE"/>
    <property type="match status" value="1"/>
</dbReference>
<dbReference type="RefSeq" id="WP_311162699.1">
    <property type="nucleotide sequence ID" value="NZ_JAVQLW010000005.1"/>
</dbReference>
<dbReference type="NCBIfam" id="TIGR01892">
    <property type="entry name" value="AcOrn-deacetyl"/>
    <property type="match status" value="1"/>
</dbReference>
<evidence type="ECO:0000256" key="1">
    <source>
        <dbReference type="ARBA" id="ARBA00001947"/>
    </source>
</evidence>
<dbReference type="PROSITE" id="PS00759">
    <property type="entry name" value="ARGE_DAPE_CPG2_2"/>
    <property type="match status" value="1"/>
</dbReference>
<dbReference type="InterPro" id="IPR010169">
    <property type="entry name" value="AcOrn-deacetyl"/>
</dbReference>
<feature type="domain" description="Peptidase M20 dimerisation" evidence="10">
    <location>
        <begin position="170"/>
        <end position="280"/>
    </location>
</feature>
<organism evidence="11 12">
    <name type="scientific">Paracoccus aurantius</name>
    <dbReference type="NCBI Taxonomy" id="3073814"/>
    <lineage>
        <taxon>Bacteria</taxon>
        <taxon>Pseudomonadati</taxon>
        <taxon>Pseudomonadota</taxon>
        <taxon>Alphaproteobacteria</taxon>
        <taxon>Rhodobacterales</taxon>
        <taxon>Paracoccaceae</taxon>
        <taxon>Paracoccus</taxon>
    </lineage>
</organism>
<keyword evidence="8" id="KW-0862">Zinc</keyword>